<reference evidence="1" key="1">
    <citation type="submission" date="2020-09" db="EMBL/GenBank/DDBJ databases">
        <title>Genome-Enabled Discovery of Anthraquinone Biosynthesis in Senna tora.</title>
        <authorList>
            <person name="Kang S.-H."/>
            <person name="Pandey R.P."/>
            <person name="Lee C.-M."/>
            <person name="Sim J.-S."/>
            <person name="Jeong J.-T."/>
            <person name="Choi B.-S."/>
            <person name="Jung M."/>
            <person name="Ginzburg D."/>
            <person name="Zhao K."/>
            <person name="Won S.Y."/>
            <person name="Oh T.-J."/>
            <person name="Yu Y."/>
            <person name="Kim N.-H."/>
            <person name="Lee O.R."/>
            <person name="Lee T.-H."/>
            <person name="Bashyal P."/>
            <person name="Kim T.-S."/>
            <person name="Lee W.-H."/>
            <person name="Kawkins C."/>
            <person name="Kim C.-K."/>
            <person name="Kim J.S."/>
            <person name="Ahn B.O."/>
            <person name="Rhee S.Y."/>
            <person name="Sohng J.K."/>
        </authorList>
    </citation>
    <scope>NUCLEOTIDE SEQUENCE</scope>
    <source>
        <tissue evidence="1">Leaf</tissue>
    </source>
</reference>
<protein>
    <submittedName>
        <fullName evidence="1">Glutathione S-transferase U17</fullName>
    </submittedName>
</protein>
<dbReference type="GO" id="GO:0016740">
    <property type="term" value="F:transferase activity"/>
    <property type="evidence" value="ECO:0007669"/>
    <property type="project" value="UniProtKB-KW"/>
</dbReference>
<gene>
    <name evidence="1" type="ORF">G2W53_035949</name>
</gene>
<dbReference type="AlphaFoldDB" id="A0A834SU15"/>
<comment type="caution">
    <text evidence="1">The sequence shown here is derived from an EMBL/GenBank/DDBJ whole genome shotgun (WGS) entry which is preliminary data.</text>
</comment>
<sequence length="69" mass="7861">MPSLCCISPSHLPFSQAPLPLPQSFFMVLILQRFDVESNFRSNGKWTEPATQKLEVVVCHLSINYQKPN</sequence>
<evidence type="ECO:0000313" key="1">
    <source>
        <dbReference type="EMBL" id="KAF7809206.1"/>
    </source>
</evidence>
<dbReference type="Proteomes" id="UP000634136">
    <property type="component" value="Unassembled WGS sequence"/>
</dbReference>
<keyword evidence="1" id="KW-0808">Transferase</keyword>
<dbReference type="EMBL" id="JAAIUW010000011">
    <property type="protein sequence ID" value="KAF7809206.1"/>
    <property type="molecule type" value="Genomic_DNA"/>
</dbReference>
<organism evidence="1 2">
    <name type="scientific">Senna tora</name>
    <dbReference type="NCBI Taxonomy" id="362788"/>
    <lineage>
        <taxon>Eukaryota</taxon>
        <taxon>Viridiplantae</taxon>
        <taxon>Streptophyta</taxon>
        <taxon>Embryophyta</taxon>
        <taxon>Tracheophyta</taxon>
        <taxon>Spermatophyta</taxon>
        <taxon>Magnoliopsida</taxon>
        <taxon>eudicotyledons</taxon>
        <taxon>Gunneridae</taxon>
        <taxon>Pentapetalae</taxon>
        <taxon>rosids</taxon>
        <taxon>fabids</taxon>
        <taxon>Fabales</taxon>
        <taxon>Fabaceae</taxon>
        <taxon>Caesalpinioideae</taxon>
        <taxon>Cassia clade</taxon>
        <taxon>Senna</taxon>
    </lineage>
</organism>
<name>A0A834SU15_9FABA</name>
<proteinExistence type="predicted"/>
<keyword evidence="2" id="KW-1185">Reference proteome</keyword>
<accession>A0A834SU15</accession>
<evidence type="ECO:0000313" key="2">
    <source>
        <dbReference type="Proteomes" id="UP000634136"/>
    </source>
</evidence>